<proteinExistence type="predicted"/>
<gene>
    <name evidence="2" type="ORF">HHL09_17150</name>
</gene>
<reference evidence="2 3" key="1">
    <citation type="submission" date="2020-04" db="EMBL/GenBank/DDBJ databases">
        <title>Luteolibacter sp. G-1-1-1 isolated from soil.</title>
        <authorList>
            <person name="Dahal R.H."/>
        </authorList>
    </citation>
    <scope>NUCLEOTIDE SEQUENCE [LARGE SCALE GENOMIC DNA]</scope>
    <source>
        <strain evidence="2 3">G-1-1-1</strain>
    </source>
</reference>
<protein>
    <submittedName>
        <fullName evidence="2">Uncharacterized protein</fullName>
    </submittedName>
</protein>
<evidence type="ECO:0000313" key="3">
    <source>
        <dbReference type="Proteomes" id="UP000501812"/>
    </source>
</evidence>
<evidence type="ECO:0000256" key="1">
    <source>
        <dbReference type="SAM" id="MobiDB-lite"/>
    </source>
</evidence>
<dbReference type="KEGG" id="luo:HHL09_17150"/>
<keyword evidence="3" id="KW-1185">Reference proteome</keyword>
<dbReference type="AlphaFoldDB" id="A0A858RLU8"/>
<dbReference type="RefSeq" id="WP_169455838.1">
    <property type="nucleotide sequence ID" value="NZ_CP051774.1"/>
</dbReference>
<feature type="compositionally biased region" description="Basic and acidic residues" evidence="1">
    <location>
        <begin position="14"/>
        <end position="25"/>
    </location>
</feature>
<sequence length="149" mass="16693">MQTATSRPPSLSGEGRKEPDRISRERTWRHAKELTQEEAAETVVSPVFLGYLQSDPSDTKLRIGLRQESGEKVDPSELVVNVDLLDREGKVIPGENEVSAKWETGDKTFEETALPVLRVDSQTAIAGVSVSLSYKGQQIEQRRYSLERH</sequence>
<feature type="region of interest" description="Disordered" evidence="1">
    <location>
        <begin position="1"/>
        <end position="25"/>
    </location>
</feature>
<dbReference type="Proteomes" id="UP000501812">
    <property type="component" value="Chromosome"/>
</dbReference>
<organism evidence="2 3">
    <name type="scientific">Luteolibacter luteus</name>
    <dbReference type="NCBI Taxonomy" id="2728835"/>
    <lineage>
        <taxon>Bacteria</taxon>
        <taxon>Pseudomonadati</taxon>
        <taxon>Verrucomicrobiota</taxon>
        <taxon>Verrucomicrobiia</taxon>
        <taxon>Verrucomicrobiales</taxon>
        <taxon>Verrucomicrobiaceae</taxon>
        <taxon>Luteolibacter</taxon>
    </lineage>
</organism>
<dbReference type="EMBL" id="CP051774">
    <property type="protein sequence ID" value="QJE97438.1"/>
    <property type="molecule type" value="Genomic_DNA"/>
</dbReference>
<name>A0A858RLU8_9BACT</name>
<evidence type="ECO:0000313" key="2">
    <source>
        <dbReference type="EMBL" id="QJE97438.1"/>
    </source>
</evidence>
<accession>A0A858RLU8</accession>